<dbReference type="Proteomes" id="UP000265120">
    <property type="component" value="Chromosome 6"/>
</dbReference>
<comment type="subcellular location">
    <subcellularLocation>
        <location evidence="2">Cell projection</location>
        <location evidence="2">Neuron projection</location>
    </subcellularLocation>
    <subcellularLocation>
        <location evidence="9">Dynein axonemal particle</location>
    </subcellularLocation>
    <subcellularLocation>
        <location evidence="1">Nucleus</location>
    </subcellularLocation>
</comment>
<reference evidence="15 16" key="1">
    <citation type="journal article" date="2014" name="Nat. Genet.">
        <title>Whole-genome sequence of a flatfish provides insights into ZW sex chromosome evolution and adaptation to a benthic lifestyle.</title>
        <authorList>
            <person name="Chen S."/>
            <person name="Zhang G."/>
            <person name="Shao C."/>
            <person name="Huang Q."/>
            <person name="Liu G."/>
            <person name="Zhang P."/>
            <person name="Song W."/>
            <person name="An N."/>
            <person name="Chalopin D."/>
            <person name="Volff J.N."/>
            <person name="Hong Y."/>
            <person name="Li Q."/>
            <person name="Sha Z."/>
            <person name="Zhou H."/>
            <person name="Xie M."/>
            <person name="Yu Q."/>
            <person name="Liu Y."/>
            <person name="Xiang H."/>
            <person name="Wang N."/>
            <person name="Wu K."/>
            <person name="Yang C."/>
            <person name="Zhou Q."/>
            <person name="Liao X."/>
            <person name="Yang L."/>
            <person name="Hu Q."/>
            <person name="Zhang J."/>
            <person name="Meng L."/>
            <person name="Jin L."/>
            <person name="Tian Y."/>
            <person name="Lian J."/>
            <person name="Yang J."/>
            <person name="Miao G."/>
            <person name="Liu S."/>
            <person name="Liang Z."/>
            <person name="Yan F."/>
            <person name="Li Y."/>
            <person name="Sun B."/>
            <person name="Zhang H."/>
            <person name="Zhang J."/>
            <person name="Zhu Y."/>
            <person name="Du M."/>
            <person name="Zhao Y."/>
            <person name="Schartl M."/>
            <person name="Tang Q."/>
            <person name="Wang J."/>
        </authorList>
    </citation>
    <scope>NUCLEOTIDE SEQUENCE</scope>
</reference>
<evidence type="ECO:0000256" key="7">
    <source>
        <dbReference type="ARBA" id="ARBA00023242"/>
    </source>
</evidence>
<evidence type="ECO:0000256" key="10">
    <source>
        <dbReference type="ARBA" id="ARBA00024430"/>
    </source>
</evidence>
<dbReference type="Gene3D" id="1.25.40.10">
    <property type="entry name" value="Tetratricopeptide repeat domain"/>
    <property type="match status" value="1"/>
</dbReference>
<dbReference type="OMA" id="ELAAWHF"/>
<feature type="region of interest" description="Disordered" evidence="13">
    <location>
        <begin position="168"/>
        <end position="217"/>
    </location>
</feature>
<dbReference type="Pfam" id="PF04969">
    <property type="entry name" value="CS"/>
    <property type="match status" value="1"/>
</dbReference>
<evidence type="ECO:0000256" key="11">
    <source>
        <dbReference type="PROSITE-ProRule" id="PRU00339"/>
    </source>
</evidence>
<dbReference type="InterPro" id="IPR037894">
    <property type="entry name" value="CS_DYX1C1"/>
</dbReference>
<evidence type="ECO:0000256" key="2">
    <source>
        <dbReference type="ARBA" id="ARBA00004487"/>
    </source>
</evidence>
<keyword evidence="5 11" id="KW-0802">TPR repeat</keyword>
<evidence type="ECO:0000259" key="14">
    <source>
        <dbReference type="PROSITE" id="PS51203"/>
    </source>
</evidence>
<reference evidence="15" key="2">
    <citation type="submission" date="2025-08" db="UniProtKB">
        <authorList>
            <consortium name="Ensembl"/>
        </authorList>
    </citation>
    <scope>IDENTIFICATION</scope>
</reference>
<dbReference type="SUPFAM" id="SSF49764">
    <property type="entry name" value="HSP20-like chaperones"/>
    <property type="match status" value="1"/>
</dbReference>
<dbReference type="GO" id="GO:0120293">
    <property type="term" value="C:dynein axonemal particle"/>
    <property type="evidence" value="ECO:0007669"/>
    <property type="project" value="UniProtKB-SubCell"/>
</dbReference>
<sequence>MPVIVTDFTWTQTEDAVRVHVPLKGARACKVDIISTDRYLKVHFPPFLFEAFLYRPVDENRSSAKIGNGVAVFTLMKTSRETWEQLMMSCKSDKETKQQLREEVLLKHQQKLSSQSRSKAEKQQAEKKYLLETMMKLEQDVRDNIQKMKEAERQKTTAELEAWQEICEKTNTNEEEEDLKKKGKTNSENIKQPGQWMSCYKKTEQKRTPPRTSGNIQVTFTPRVFPTALRESRVQEEEEWLKNQAEARRSRSSGAEDLQELSENEKNPEWLKDKGDCYFRSGDYQSAVNAYSLALRLNQNLLSVWSNRAASHLKLRNLHQAVQDSSQALDLSTPAVPSNAASRARAHVHRGAAFCELELYVEGLQDYEAALKIFPDSPGLQSDAQKIRDVIEGRETTSASW</sequence>
<feature type="repeat" description="TPR" evidence="11">
    <location>
        <begin position="344"/>
        <end position="377"/>
    </location>
</feature>
<evidence type="ECO:0000256" key="5">
    <source>
        <dbReference type="ARBA" id="ARBA00022803"/>
    </source>
</evidence>
<feature type="repeat" description="TPR" evidence="11">
    <location>
        <begin position="268"/>
        <end position="301"/>
    </location>
</feature>
<feature type="region of interest" description="Disordered" evidence="13">
    <location>
        <begin position="235"/>
        <end position="266"/>
    </location>
</feature>
<dbReference type="InterPro" id="IPR013105">
    <property type="entry name" value="TPR_2"/>
</dbReference>
<dbReference type="PANTHER" id="PTHR46492">
    <property type="entry name" value="DYNEIN ASSEMBLY FACTOR 4, AXONEMAL"/>
    <property type="match status" value="1"/>
</dbReference>
<protein>
    <recommendedName>
        <fullName evidence="10">Dynein axonemal assembly factor 4</fullName>
    </recommendedName>
</protein>
<dbReference type="InterPro" id="IPR008978">
    <property type="entry name" value="HSP20-like_chaperone"/>
</dbReference>
<dbReference type="GO" id="GO:0003351">
    <property type="term" value="P:epithelial cilium movement involved in extracellular fluid movement"/>
    <property type="evidence" value="ECO:0007669"/>
    <property type="project" value="TreeGrafter"/>
</dbReference>
<dbReference type="GO" id="GO:0007507">
    <property type="term" value="P:heart development"/>
    <property type="evidence" value="ECO:0007669"/>
    <property type="project" value="TreeGrafter"/>
</dbReference>
<name>A0A3P8UEY9_CYNSE</name>
<dbReference type="SMART" id="SM00028">
    <property type="entry name" value="TPR"/>
    <property type="match status" value="3"/>
</dbReference>
<keyword evidence="3" id="KW-0963">Cytoplasm</keyword>
<evidence type="ECO:0000256" key="8">
    <source>
        <dbReference type="ARBA" id="ARBA00023273"/>
    </source>
</evidence>
<evidence type="ECO:0000256" key="12">
    <source>
        <dbReference type="SAM" id="Coils"/>
    </source>
</evidence>
<dbReference type="GO" id="GO:0043005">
    <property type="term" value="C:neuron projection"/>
    <property type="evidence" value="ECO:0007669"/>
    <property type="project" value="UniProtKB-SubCell"/>
</dbReference>
<evidence type="ECO:0000256" key="1">
    <source>
        <dbReference type="ARBA" id="ARBA00004123"/>
    </source>
</evidence>
<dbReference type="GO" id="GO:0036158">
    <property type="term" value="P:outer dynein arm assembly"/>
    <property type="evidence" value="ECO:0007669"/>
    <property type="project" value="TreeGrafter"/>
</dbReference>
<feature type="coiled-coil region" evidence="12">
    <location>
        <begin position="120"/>
        <end position="161"/>
    </location>
</feature>
<dbReference type="STRING" id="244447.ENSCSEP00000000942"/>
<evidence type="ECO:0000256" key="13">
    <source>
        <dbReference type="SAM" id="MobiDB-lite"/>
    </source>
</evidence>
<dbReference type="Gene3D" id="2.60.40.790">
    <property type="match status" value="1"/>
</dbReference>
<evidence type="ECO:0000256" key="3">
    <source>
        <dbReference type="ARBA" id="ARBA00022490"/>
    </source>
</evidence>
<proteinExistence type="predicted"/>
<reference evidence="15" key="3">
    <citation type="submission" date="2025-09" db="UniProtKB">
        <authorList>
            <consortium name="Ensembl"/>
        </authorList>
    </citation>
    <scope>IDENTIFICATION</scope>
</reference>
<keyword evidence="4" id="KW-0677">Repeat</keyword>
<evidence type="ECO:0000256" key="6">
    <source>
        <dbReference type="ARBA" id="ARBA00022902"/>
    </source>
</evidence>
<dbReference type="CDD" id="cd06469">
    <property type="entry name" value="p23_DYX1C1_like"/>
    <property type="match status" value="1"/>
</dbReference>
<dbReference type="SUPFAM" id="SSF48452">
    <property type="entry name" value="TPR-like"/>
    <property type="match status" value="1"/>
</dbReference>
<feature type="domain" description="CS" evidence="14">
    <location>
        <begin position="3"/>
        <end position="87"/>
    </location>
</feature>
<evidence type="ECO:0000313" key="15">
    <source>
        <dbReference type="Ensembl" id="ENSCSEP00000000942.1"/>
    </source>
</evidence>
<dbReference type="GO" id="GO:0036159">
    <property type="term" value="P:inner dynein arm assembly"/>
    <property type="evidence" value="ECO:0007669"/>
    <property type="project" value="TreeGrafter"/>
</dbReference>
<dbReference type="InterPro" id="IPR007052">
    <property type="entry name" value="CS_dom"/>
</dbReference>
<dbReference type="PROSITE" id="PS51203">
    <property type="entry name" value="CS"/>
    <property type="match status" value="1"/>
</dbReference>
<dbReference type="InParanoid" id="A0A3P8UEY9"/>
<dbReference type="GO" id="GO:0030331">
    <property type="term" value="F:nuclear estrogen receptor binding"/>
    <property type="evidence" value="ECO:0007669"/>
    <property type="project" value="TreeGrafter"/>
</dbReference>
<accession>A0A3P8UEY9</accession>
<dbReference type="FunFam" id="1.25.40.10:FF:000176">
    <property type="entry name" value="dynein assembly factor 4, axonemal isoform X1"/>
    <property type="match status" value="1"/>
</dbReference>
<dbReference type="InterPro" id="IPR019734">
    <property type="entry name" value="TPR_rpt"/>
</dbReference>
<dbReference type="PANTHER" id="PTHR46492:SF1">
    <property type="entry name" value="DYNEIN AXONEMAL ASSEMBLY FACTOR 4"/>
    <property type="match status" value="1"/>
</dbReference>
<dbReference type="Pfam" id="PF07719">
    <property type="entry name" value="TPR_2"/>
    <property type="match status" value="1"/>
</dbReference>
<keyword evidence="6" id="KW-0524">Neurogenesis</keyword>
<dbReference type="InterPro" id="IPR052004">
    <property type="entry name" value="Dynein_assembly_factor_4"/>
</dbReference>
<dbReference type="FunFam" id="2.60.40.790:FF:000015">
    <property type="entry name" value="dynein assembly factor 4, axonemal isoform X1"/>
    <property type="match status" value="1"/>
</dbReference>
<organism evidence="15 16">
    <name type="scientific">Cynoglossus semilaevis</name>
    <name type="common">Tongue sole</name>
    <dbReference type="NCBI Taxonomy" id="244447"/>
    <lineage>
        <taxon>Eukaryota</taxon>
        <taxon>Metazoa</taxon>
        <taxon>Chordata</taxon>
        <taxon>Craniata</taxon>
        <taxon>Vertebrata</taxon>
        <taxon>Euteleostomi</taxon>
        <taxon>Actinopterygii</taxon>
        <taxon>Neopterygii</taxon>
        <taxon>Teleostei</taxon>
        <taxon>Neoteleostei</taxon>
        <taxon>Acanthomorphata</taxon>
        <taxon>Carangaria</taxon>
        <taxon>Pleuronectiformes</taxon>
        <taxon>Pleuronectoidei</taxon>
        <taxon>Cynoglossidae</taxon>
        <taxon>Cynoglossinae</taxon>
        <taxon>Cynoglossus</taxon>
    </lineage>
</organism>
<dbReference type="GeneTree" id="ENSGT00390000004930"/>
<evidence type="ECO:0000256" key="9">
    <source>
        <dbReference type="ARBA" id="ARBA00024190"/>
    </source>
</evidence>
<dbReference type="AlphaFoldDB" id="A0A3P8UEY9"/>
<dbReference type="GO" id="GO:0005576">
    <property type="term" value="C:extracellular region"/>
    <property type="evidence" value="ECO:0007669"/>
    <property type="project" value="GOC"/>
</dbReference>
<dbReference type="GO" id="GO:0007399">
    <property type="term" value="P:nervous system development"/>
    <property type="evidence" value="ECO:0007669"/>
    <property type="project" value="UniProtKB-KW"/>
</dbReference>
<keyword evidence="16" id="KW-1185">Reference proteome</keyword>
<dbReference type="GO" id="GO:0007368">
    <property type="term" value="P:determination of left/right symmetry"/>
    <property type="evidence" value="ECO:0007669"/>
    <property type="project" value="TreeGrafter"/>
</dbReference>
<evidence type="ECO:0000313" key="16">
    <source>
        <dbReference type="Proteomes" id="UP000265120"/>
    </source>
</evidence>
<dbReference type="GO" id="GO:0005634">
    <property type="term" value="C:nucleus"/>
    <property type="evidence" value="ECO:0007669"/>
    <property type="project" value="UniProtKB-SubCell"/>
</dbReference>
<keyword evidence="7" id="KW-0539">Nucleus</keyword>
<keyword evidence="12" id="KW-0175">Coiled coil</keyword>
<dbReference type="InterPro" id="IPR011990">
    <property type="entry name" value="TPR-like_helical_dom_sf"/>
</dbReference>
<evidence type="ECO:0000256" key="4">
    <source>
        <dbReference type="ARBA" id="ARBA00022737"/>
    </source>
</evidence>
<keyword evidence="8" id="KW-0966">Cell projection</keyword>
<dbReference type="Ensembl" id="ENSCSET00000000970.1">
    <property type="protein sequence ID" value="ENSCSEP00000000942.1"/>
    <property type="gene ID" value="ENSCSEG00000000642.1"/>
</dbReference>
<dbReference type="PROSITE" id="PS50005">
    <property type="entry name" value="TPR"/>
    <property type="match status" value="2"/>
</dbReference>